<reference evidence="5 6" key="1">
    <citation type="journal article" date="2016" name="Nat. Commun.">
        <title>Thousands of microbial genomes shed light on interconnected biogeochemical processes in an aquifer system.</title>
        <authorList>
            <person name="Anantharaman K."/>
            <person name="Brown C.T."/>
            <person name="Hug L.A."/>
            <person name="Sharon I."/>
            <person name="Castelle C.J."/>
            <person name="Probst A.J."/>
            <person name="Thomas B.C."/>
            <person name="Singh A."/>
            <person name="Wilkins M.J."/>
            <person name="Karaoz U."/>
            <person name="Brodie E.L."/>
            <person name="Williams K.H."/>
            <person name="Hubbard S.S."/>
            <person name="Banfield J.F."/>
        </authorList>
    </citation>
    <scope>NUCLEOTIDE SEQUENCE [LARGE SCALE GENOMIC DNA]</scope>
</reference>
<evidence type="ECO:0000256" key="3">
    <source>
        <dbReference type="SAM" id="SignalP"/>
    </source>
</evidence>
<gene>
    <name evidence="5" type="ORF">A3A65_04830</name>
</gene>
<keyword evidence="3" id="KW-0732">Signal</keyword>
<dbReference type="EMBL" id="MHCL01000003">
    <property type="protein sequence ID" value="OGY22449.1"/>
    <property type="molecule type" value="Genomic_DNA"/>
</dbReference>
<keyword evidence="2" id="KW-0472">Membrane</keyword>
<evidence type="ECO:0000259" key="4">
    <source>
        <dbReference type="PROSITE" id="PS50835"/>
    </source>
</evidence>
<evidence type="ECO:0000256" key="2">
    <source>
        <dbReference type="SAM" id="Phobius"/>
    </source>
</evidence>
<comment type="caution">
    <text evidence="5">The sequence shown here is derived from an EMBL/GenBank/DDBJ whole genome shotgun (WGS) entry which is preliminary data.</text>
</comment>
<feature type="chain" id="PRO_5009581125" description="Ig-like domain-containing protein" evidence="3">
    <location>
        <begin position="20"/>
        <end position="199"/>
    </location>
</feature>
<dbReference type="InterPro" id="IPR007110">
    <property type="entry name" value="Ig-like_dom"/>
</dbReference>
<feature type="region of interest" description="Disordered" evidence="1">
    <location>
        <begin position="136"/>
        <end position="155"/>
    </location>
</feature>
<keyword evidence="2" id="KW-0812">Transmembrane</keyword>
<evidence type="ECO:0000256" key="1">
    <source>
        <dbReference type="SAM" id="MobiDB-lite"/>
    </source>
</evidence>
<accession>A0A1G1W447</accession>
<organism evidence="5 6">
    <name type="scientific">Candidatus Chisholmbacteria bacterium RIFCSPLOWO2_01_FULL_49_14</name>
    <dbReference type="NCBI Taxonomy" id="1797593"/>
    <lineage>
        <taxon>Bacteria</taxon>
        <taxon>Candidatus Chisholmiibacteriota</taxon>
    </lineage>
</organism>
<keyword evidence="2" id="KW-1133">Transmembrane helix</keyword>
<feature type="signal peptide" evidence="3">
    <location>
        <begin position="1"/>
        <end position="19"/>
    </location>
</feature>
<dbReference type="STRING" id="1797593.A3A65_04830"/>
<dbReference type="Proteomes" id="UP000176723">
    <property type="component" value="Unassembled WGS sequence"/>
</dbReference>
<protein>
    <recommendedName>
        <fullName evidence="4">Ig-like domain-containing protein</fullName>
    </recommendedName>
</protein>
<evidence type="ECO:0000313" key="6">
    <source>
        <dbReference type="Proteomes" id="UP000176723"/>
    </source>
</evidence>
<feature type="transmembrane region" description="Helical" evidence="2">
    <location>
        <begin position="174"/>
        <end position="193"/>
    </location>
</feature>
<evidence type="ECO:0000313" key="5">
    <source>
        <dbReference type="EMBL" id="OGY22449.1"/>
    </source>
</evidence>
<feature type="domain" description="Ig-like" evidence="4">
    <location>
        <begin position="37"/>
        <end position="150"/>
    </location>
</feature>
<feature type="compositionally biased region" description="Low complexity" evidence="1">
    <location>
        <begin position="136"/>
        <end position="150"/>
    </location>
</feature>
<proteinExistence type="predicted"/>
<sequence>MKTQIITVLTAFLLVFAMAAPDVSAQTVPSFPTCANPQGTVTASYSEGDHGVPGNTGTNTGSDTVFELSGDTTMQCFCADNGDGTQTNWWHAASLTDEEVQILKNQGWIVVPNGELWGLAEGEWLTFSSPYACPASNKSDNNSSDNNNSSGDVLGASTDPGGSVLGLASTGNIAMIYGLAGVGVLSLLAGFLLRKISLP</sequence>
<dbReference type="PROSITE" id="PS50835">
    <property type="entry name" value="IG_LIKE"/>
    <property type="match status" value="1"/>
</dbReference>
<name>A0A1G1W447_9BACT</name>
<dbReference type="AlphaFoldDB" id="A0A1G1W447"/>